<evidence type="ECO:0000256" key="3">
    <source>
        <dbReference type="ARBA" id="ARBA00022448"/>
    </source>
</evidence>
<feature type="transmembrane region" description="Helical" evidence="9">
    <location>
        <begin position="441"/>
        <end position="466"/>
    </location>
</feature>
<evidence type="ECO:0000256" key="4">
    <source>
        <dbReference type="ARBA" id="ARBA00022692"/>
    </source>
</evidence>
<evidence type="ECO:0000313" key="11">
    <source>
        <dbReference type="Proteomes" id="UP001187682"/>
    </source>
</evidence>
<feature type="transmembrane region" description="Helical" evidence="9">
    <location>
        <begin position="203"/>
        <end position="221"/>
    </location>
</feature>
<dbReference type="GO" id="GO:0005886">
    <property type="term" value="C:plasma membrane"/>
    <property type="evidence" value="ECO:0007669"/>
    <property type="project" value="TreeGrafter"/>
</dbReference>
<keyword evidence="5 9" id="KW-1133">Transmembrane helix</keyword>
<feature type="transmembrane region" description="Helical" evidence="9">
    <location>
        <begin position="140"/>
        <end position="165"/>
    </location>
</feature>
<sequence length="505" mass="54279">MGSFWPRSGKDEQDATNPATPVEVVEAQDGEVSEQSFPLWEKTATSLGIEIPGSEPVEAQLQTERRYLKLFTLWFSMNFNLIAISTGMTGTLSFGLGLRDCALIIIFFGLFTAFFTPYLSQFGHKLGLRQMIHARYSFGLYGSAIPILLNMATLTGYGIVGSILGGQALSAIKPDELSVTVGIVIIALVALGVTFCGSRWIHIFDLYSWLPSLVATLGALGCSGKHLHLQAEAPPATASTVLSFGALVGGFFLPWAAIASDFSTYFDRRSKSAAVFIPTYLGLVLGAIPMQILGAAIGGAVPNIPAWEAGFERNSVGGVMGAMLEPVGGFGKFLLVLMALSVLANVIGTIYALSLNFQSLMFLARLRLPRVVYTVVITAIIIPIAIKVAAEFLDSLNNFLGLISYWPACFISVVVLEHVVFRKGKMEDGYDVSAWNVAGRLPSGIAALAASVLSFGLVIPGMYQLWFVGPIAEKTGDIGFEMAFAVTLPLYVLFRTIEIKIQGRV</sequence>
<evidence type="ECO:0000256" key="2">
    <source>
        <dbReference type="ARBA" id="ARBA00008974"/>
    </source>
</evidence>
<gene>
    <name evidence="10" type="ORF">DNG_06827</name>
</gene>
<comment type="similarity">
    <text evidence="2 7">Belongs to the purine-cytosine permease (2.A.39) family.</text>
</comment>
<evidence type="ECO:0000256" key="5">
    <source>
        <dbReference type="ARBA" id="ARBA00022989"/>
    </source>
</evidence>
<feature type="transmembrane region" description="Helical" evidence="9">
    <location>
        <begin position="274"/>
        <end position="297"/>
    </location>
</feature>
<keyword evidence="6 7" id="KW-0472">Membrane</keyword>
<evidence type="ECO:0000256" key="8">
    <source>
        <dbReference type="SAM" id="MobiDB-lite"/>
    </source>
</evidence>
<dbReference type="Proteomes" id="UP001187682">
    <property type="component" value="Unassembled WGS sequence"/>
</dbReference>
<evidence type="ECO:0000256" key="1">
    <source>
        <dbReference type="ARBA" id="ARBA00004141"/>
    </source>
</evidence>
<reference evidence="10" key="1">
    <citation type="submission" date="2018-03" db="EMBL/GenBank/DDBJ databases">
        <authorList>
            <person name="Guldener U."/>
        </authorList>
    </citation>
    <scope>NUCLEOTIDE SEQUENCE</scope>
</reference>
<evidence type="ECO:0000313" key="10">
    <source>
        <dbReference type="EMBL" id="SPO04144.1"/>
    </source>
</evidence>
<name>A0AAE8N280_9PEZI</name>
<feature type="region of interest" description="Disordered" evidence="8">
    <location>
        <begin position="1"/>
        <end position="22"/>
    </location>
</feature>
<dbReference type="PANTHER" id="PTHR31806:SF5">
    <property type="entry name" value="PURINE-CYTOSINE PERMEASE FCY21"/>
    <property type="match status" value="1"/>
</dbReference>
<keyword evidence="3 7" id="KW-0813">Transport</keyword>
<dbReference type="PANTHER" id="PTHR31806">
    <property type="entry name" value="PURINE-CYTOSINE PERMEASE FCY2-RELATED"/>
    <property type="match status" value="1"/>
</dbReference>
<evidence type="ECO:0000256" key="6">
    <source>
        <dbReference type="ARBA" id="ARBA00023136"/>
    </source>
</evidence>
<feature type="transmembrane region" description="Helical" evidence="9">
    <location>
        <begin position="478"/>
        <end position="494"/>
    </location>
</feature>
<comment type="subcellular location">
    <subcellularLocation>
        <location evidence="1">Membrane</location>
        <topology evidence="1">Multi-pass membrane protein</topology>
    </subcellularLocation>
</comment>
<keyword evidence="4 9" id="KW-0812">Transmembrane</keyword>
<feature type="transmembrane region" description="Helical" evidence="9">
    <location>
        <begin position="70"/>
        <end position="96"/>
    </location>
</feature>
<feature type="transmembrane region" description="Helical" evidence="9">
    <location>
        <begin position="333"/>
        <end position="351"/>
    </location>
</feature>
<feature type="transmembrane region" description="Helical" evidence="9">
    <location>
        <begin position="241"/>
        <end position="262"/>
    </location>
</feature>
<dbReference type="AlphaFoldDB" id="A0AAE8N280"/>
<proteinExistence type="inferred from homology"/>
<feature type="transmembrane region" description="Helical" evidence="9">
    <location>
        <begin position="102"/>
        <end position="119"/>
    </location>
</feature>
<evidence type="ECO:0000256" key="9">
    <source>
        <dbReference type="SAM" id="Phobius"/>
    </source>
</evidence>
<feature type="transmembrane region" description="Helical" evidence="9">
    <location>
        <begin position="402"/>
        <end position="421"/>
    </location>
</feature>
<organism evidence="10 11">
    <name type="scientific">Cephalotrichum gorgonifer</name>
    <dbReference type="NCBI Taxonomy" id="2041049"/>
    <lineage>
        <taxon>Eukaryota</taxon>
        <taxon>Fungi</taxon>
        <taxon>Dikarya</taxon>
        <taxon>Ascomycota</taxon>
        <taxon>Pezizomycotina</taxon>
        <taxon>Sordariomycetes</taxon>
        <taxon>Hypocreomycetidae</taxon>
        <taxon>Microascales</taxon>
        <taxon>Microascaceae</taxon>
        <taxon>Cephalotrichum</taxon>
    </lineage>
</organism>
<comment type="caution">
    <text evidence="10">The sequence shown here is derived from an EMBL/GenBank/DDBJ whole genome shotgun (WGS) entry which is preliminary data.</text>
</comment>
<dbReference type="InterPro" id="IPR001248">
    <property type="entry name" value="Pur-cyt_permease"/>
</dbReference>
<dbReference type="GO" id="GO:0022857">
    <property type="term" value="F:transmembrane transporter activity"/>
    <property type="evidence" value="ECO:0007669"/>
    <property type="project" value="InterPro"/>
</dbReference>
<dbReference type="Pfam" id="PF02133">
    <property type="entry name" value="Transp_cyt_pur"/>
    <property type="match status" value="1"/>
</dbReference>
<dbReference type="InterPro" id="IPR026030">
    <property type="entry name" value="Pur-cyt_permease_Fcy2/21/22"/>
</dbReference>
<evidence type="ECO:0000256" key="7">
    <source>
        <dbReference type="PIRNR" id="PIRNR002744"/>
    </source>
</evidence>
<dbReference type="Gene3D" id="1.10.4160.10">
    <property type="entry name" value="Hydantoin permease"/>
    <property type="match status" value="1"/>
</dbReference>
<protein>
    <submittedName>
        <fullName evidence="10">Related to purine-cytosine permease</fullName>
    </submittedName>
</protein>
<accession>A0AAE8N280</accession>
<dbReference type="PIRSF" id="PIRSF002744">
    <property type="entry name" value="Pur-cyt_permease"/>
    <property type="match status" value="1"/>
</dbReference>
<feature type="transmembrane region" description="Helical" evidence="9">
    <location>
        <begin position="371"/>
        <end position="390"/>
    </location>
</feature>
<dbReference type="EMBL" id="ONZQ02000009">
    <property type="protein sequence ID" value="SPO04144.1"/>
    <property type="molecule type" value="Genomic_DNA"/>
</dbReference>
<keyword evidence="11" id="KW-1185">Reference proteome</keyword>
<feature type="transmembrane region" description="Helical" evidence="9">
    <location>
        <begin position="177"/>
        <end position="196"/>
    </location>
</feature>